<evidence type="ECO:0000256" key="5">
    <source>
        <dbReference type="RuleBase" id="RU000352"/>
    </source>
</evidence>
<dbReference type="Pfam" id="PF00091">
    <property type="entry name" value="Tubulin"/>
    <property type="match status" value="1"/>
</dbReference>
<sequence length="398" mass="43250">MSITVCVGQCGNQVGAEILALTPSSTGEDHRPYILVDSEPKVVRSISARVAGVHVEQSGRGNNWAMGYHQRTNVALTELVLESLRKEIEVVDCYRGAVLMHSLAGGTGAGLGCRLLEAIRDRYPKAYILNGCIAPSLRGDTPLQNYNALFTLRHLQTYSDAVLFKDNDDLTRLVGHWRSGSAGVTLDDMNKLVAADWAGLLLPSTTNRTRAFDPGTFVTQVCPLSSIKFVDVRTAYVMKKPPRGRHPFVAVATSTDLDTSLVDATKQLLVSYPYAVMQATSIGRHMSVRGCRDTEVAKAVARVVAKSLPPPDFLSGDISTTLSTEAPVSATSGSVTLCSNGQTNAIPLIQTFIERAAKQLHAKAYLHWYRKYGVVEADFEDSLDACLGIVDEYKAWTE</sequence>
<dbReference type="Proteomes" id="UP000243579">
    <property type="component" value="Unassembled WGS sequence"/>
</dbReference>
<keyword evidence="4 5" id="KW-0342">GTP-binding</keyword>
<name>A0A1V9Z8K8_ACHHY</name>
<evidence type="ECO:0000313" key="7">
    <source>
        <dbReference type="EMBL" id="OQR94338.1"/>
    </source>
</evidence>
<dbReference type="InterPro" id="IPR017975">
    <property type="entry name" value="Tubulin_CS"/>
</dbReference>
<dbReference type="InterPro" id="IPR004057">
    <property type="entry name" value="Epsilon_tubulin"/>
</dbReference>
<proteinExistence type="inferred from homology"/>
<reference evidence="7 8" key="1">
    <citation type="journal article" date="2014" name="Genome Biol. Evol.">
        <title>The secreted proteins of Achlya hypogyna and Thraustotheca clavata identify the ancestral oomycete secretome and reveal gene acquisitions by horizontal gene transfer.</title>
        <authorList>
            <person name="Misner I."/>
            <person name="Blouin N."/>
            <person name="Leonard G."/>
            <person name="Richards T.A."/>
            <person name="Lane C.E."/>
        </authorList>
    </citation>
    <scope>NUCLEOTIDE SEQUENCE [LARGE SCALE GENOMIC DNA]</scope>
    <source>
        <strain evidence="7 8">ATCC 48635</strain>
    </source>
</reference>
<dbReference type="PRINTS" id="PR01161">
    <property type="entry name" value="TUBULIN"/>
</dbReference>
<dbReference type="InterPro" id="IPR000217">
    <property type="entry name" value="Tubulin"/>
</dbReference>
<dbReference type="PROSITE" id="PS00227">
    <property type="entry name" value="TUBULIN"/>
    <property type="match status" value="1"/>
</dbReference>
<feature type="domain" description="Tubulin/FtsZ GTPase" evidence="6">
    <location>
        <begin position="22"/>
        <end position="204"/>
    </location>
</feature>
<dbReference type="EMBL" id="JNBR01000366">
    <property type="protein sequence ID" value="OQR94338.1"/>
    <property type="molecule type" value="Genomic_DNA"/>
</dbReference>
<dbReference type="SUPFAM" id="SSF52490">
    <property type="entry name" value="Tubulin nucleotide-binding domain-like"/>
    <property type="match status" value="1"/>
</dbReference>
<keyword evidence="8" id="KW-1185">Reference proteome</keyword>
<dbReference type="InterPro" id="IPR008280">
    <property type="entry name" value="Tub_FtsZ_C"/>
</dbReference>
<dbReference type="Gene3D" id="3.40.50.1440">
    <property type="entry name" value="Tubulin/FtsZ, GTPase domain"/>
    <property type="match status" value="1"/>
</dbReference>
<evidence type="ECO:0000256" key="2">
    <source>
        <dbReference type="ARBA" id="ARBA00022701"/>
    </source>
</evidence>
<protein>
    <submittedName>
        <fullName evidence="7">Tubulin delta chain-like isoform X1</fullName>
    </submittedName>
</protein>
<comment type="caution">
    <text evidence="7">The sequence shown here is derived from an EMBL/GenBank/DDBJ whole genome shotgun (WGS) entry which is preliminary data.</text>
</comment>
<dbReference type="SMART" id="SM00864">
    <property type="entry name" value="Tubulin"/>
    <property type="match status" value="1"/>
</dbReference>
<dbReference type="GO" id="GO:0005874">
    <property type="term" value="C:microtubule"/>
    <property type="evidence" value="ECO:0007669"/>
    <property type="project" value="UniProtKB-KW"/>
</dbReference>
<keyword evidence="2 5" id="KW-0493">Microtubule</keyword>
<dbReference type="InterPro" id="IPR003008">
    <property type="entry name" value="Tubulin_FtsZ_GTPase"/>
</dbReference>
<gene>
    <name evidence="7" type="ORF">ACHHYP_01462</name>
</gene>
<dbReference type="InterPro" id="IPR036525">
    <property type="entry name" value="Tubulin/FtsZ_GTPase_sf"/>
</dbReference>
<evidence type="ECO:0000256" key="1">
    <source>
        <dbReference type="ARBA" id="ARBA00009636"/>
    </source>
</evidence>
<accession>A0A1V9Z8K8</accession>
<dbReference type="GO" id="GO:0007017">
    <property type="term" value="P:microtubule-based process"/>
    <property type="evidence" value="ECO:0007669"/>
    <property type="project" value="InterPro"/>
</dbReference>
<dbReference type="CDD" id="cd02189">
    <property type="entry name" value="delta_zeta_tubulin-like"/>
    <property type="match status" value="1"/>
</dbReference>
<dbReference type="SUPFAM" id="SSF55307">
    <property type="entry name" value="Tubulin C-terminal domain-like"/>
    <property type="match status" value="1"/>
</dbReference>
<dbReference type="PANTHER" id="PTHR11588">
    <property type="entry name" value="TUBULIN"/>
    <property type="match status" value="1"/>
</dbReference>
<evidence type="ECO:0000256" key="4">
    <source>
        <dbReference type="ARBA" id="ARBA00023134"/>
    </source>
</evidence>
<dbReference type="STRING" id="1202772.A0A1V9Z8K8"/>
<keyword evidence="3 5" id="KW-0547">Nucleotide-binding</keyword>
<evidence type="ECO:0000313" key="8">
    <source>
        <dbReference type="Proteomes" id="UP000243579"/>
    </source>
</evidence>
<evidence type="ECO:0000256" key="3">
    <source>
        <dbReference type="ARBA" id="ARBA00022741"/>
    </source>
</evidence>
<dbReference type="OrthoDB" id="2588702at2759"/>
<comment type="similarity">
    <text evidence="1 5">Belongs to the tubulin family.</text>
</comment>
<dbReference type="PRINTS" id="PR01519">
    <property type="entry name" value="EPSLNTUBULIN"/>
</dbReference>
<dbReference type="GO" id="GO:0005525">
    <property type="term" value="F:GTP binding"/>
    <property type="evidence" value="ECO:0007669"/>
    <property type="project" value="UniProtKB-UniRule"/>
</dbReference>
<evidence type="ECO:0000259" key="6">
    <source>
        <dbReference type="SMART" id="SM00864"/>
    </source>
</evidence>
<organism evidence="7 8">
    <name type="scientific">Achlya hypogyna</name>
    <name type="common">Oomycete</name>
    <name type="synonym">Protoachlya hypogyna</name>
    <dbReference type="NCBI Taxonomy" id="1202772"/>
    <lineage>
        <taxon>Eukaryota</taxon>
        <taxon>Sar</taxon>
        <taxon>Stramenopiles</taxon>
        <taxon>Oomycota</taxon>
        <taxon>Saprolegniomycetes</taxon>
        <taxon>Saprolegniales</taxon>
        <taxon>Achlyaceae</taxon>
        <taxon>Achlya</taxon>
    </lineage>
</organism>
<dbReference type="AlphaFoldDB" id="A0A1V9Z8K8"/>